<dbReference type="Proteomes" id="UP000054826">
    <property type="component" value="Unassembled WGS sequence"/>
</dbReference>
<protein>
    <submittedName>
        <fullName evidence="3">Uncharacterized protein</fullName>
    </submittedName>
</protein>
<dbReference type="EMBL" id="JYDS01005192">
    <property type="protein sequence ID" value="KRY94578.1"/>
    <property type="molecule type" value="Genomic_DNA"/>
</dbReference>
<evidence type="ECO:0000313" key="1">
    <source>
        <dbReference type="EMBL" id="KRY44606.1"/>
    </source>
</evidence>
<sequence>MSYLISLYETGKYNFAELEAPFRIIRSPALQNQ</sequence>
<dbReference type="Proteomes" id="UP000054632">
    <property type="component" value="Unassembled WGS sequence"/>
</dbReference>
<dbReference type="EMBL" id="JYDR01004292">
    <property type="protein sequence ID" value="KRY44606.1"/>
    <property type="molecule type" value="Genomic_DNA"/>
</dbReference>
<comment type="caution">
    <text evidence="3">The sequence shown here is derived from an EMBL/GenBank/DDBJ whole genome shotgun (WGS) entry which is preliminary data.</text>
</comment>
<evidence type="ECO:0000313" key="3">
    <source>
        <dbReference type="EMBL" id="KRY95609.1"/>
    </source>
</evidence>
<gene>
    <name evidence="1" type="ORF">T4A_7363</name>
    <name evidence="2" type="ORF">T4B_6918</name>
    <name evidence="3" type="ORF">T4C_7547</name>
</gene>
<keyword evidence="5" id="KW-1185">Reference proteome</keyword>
<accession>A0A0V1GBI3</accession>
<organism evidence="3 6">
    <name type="scientific">Trichinella pseudospiralis</name>
    <name type="common">Parasitic roundworm</name>
    <dbReference type="NCBI Taxonomy" id="6337"/>
    <lineage>
        <taxon>Eukaryota</taxon>
        <taxon>Metazoa</taxon>
        <taxon>Ecdysozoa</taxon>
        <taxon>Nematoda</taxon>
        <taxon>Enoplea</taxon>
        <taxon>Dorylaimia</taxon>
        <taxon>Trichinellida</taxon>
        <taxon>Trichinellidae</taxon>
        <taxon>Trichinella</taxon>
    </lineage>
</organism>
<evidence type="ECO:0000313" key="5">
    <source>
        <dbReference type="Proteomes" id="UP000054805"/>
    </source>
</evidence>
<dbReference type="Proteomes" id="UP000054805">
    <property type="component" value="Unassembled WGS sequence"/>
</dbReference>
<proteinExistence type="predicted"/>
<dbReference type="EMBL" id="JYDV01004227">
    <property type="protein sequence ID" value="KRY95609.1"/>
    <property type="molecule type" value="Genomic_DNA"/>
</dbReference>
<evidence type="ECO:0000313" key="2">
    <source>
        <dbReference type="EMBL" id="KRY94578.1"/>
    </source>
</evidence>
<reference evidence="4 5" key="1">
    <citation type="submission" date="2015-01" db="EMBL/GenBank/DDBJ databases">
        <title>Evolution of Trichinella species and genotypes.</title>
        <authorList>
            <person name="Korhonen P.K."/>
            <person name="Edoardo P."/>
            <person name="Giuseppe L.R."/>
            <person name="Gasser R.B."/>
        </authorList>
    </citation>
    <scope>NUCLEOTIDE SEQUENCE [LARGE SCALE GENOMIC DNA]</scope>
    <source>
        <strain evidence="1">ISS13</strain>
        <strain evidence="3">ISS176</strain>
        <strain evidence="2">ISS588</strain>
    </source>
</reference>
<evidence type="ECO:0000313" key="6">
    <source>
        <dbReference type="Proteomes" id="UP000054826"/>
    </source>
</evidence>
<name>A0A0V1GBI3_TRIPS</name>
<dbReference type="AlphaFoldDB" id="A0A0V1GBI3"/>
<evidence type="ECO:0000313" key="4">
    <source>
        <dbReference type="Proteomes" id="UP000054632"/>
    </source>
</evidence>